<dbReference type="Proteomes" id="UP000030703">
    <property type="component" value="Unassembled WGS sequence"/>
</dbReference>
<dbReference type="VEuPathDB" id="FungiDB:FOMG_02367"/>
<dbReference type="HOGENOM" id="CLU_3224586_0_0_1"/>
<accession>X0BAM1</accession>
<reference evidence="1" key="1">
    <citation type="submission" date="2012-04" db="EMBL/GenBank/DDBJ databases">
        <title>The Genome Sequence of Fusarium oxysporum melonis.</title>
        <authorList>
            <consortium name="The Broad Institute Genome Sequencing Platform"/>
            <person name="Ma L.-J."/>
            <person name="Gale L.R."/>
            <person name="Schwartz D.C."/>
            <person name="Zhou S."/>
            <person name="Corby-Kistler H."/>
            <person name="Young S.K."/>
            <person name="Zeng Q."/>
            <person name="Gargeya S."/>
            <person name="Fitzgerald M."/>
            <person name="Haas B."/>
            <person name="Abouelleil A."/>
            <person name="Alvarado L."/>
            <person name="Arachchi H.M."/>
            <person name="Berlin A."/>
            <person name="Brown A."/>
            <person name="Chapman S.B."/>
            <person name="Chen Z."/>
            <person name="Dunbar C."/>
            <person name="Freedman E."/>
            <person name="Gearin G."/>
            <person name="Goldberg J."/>
            <person name="Griggs A."/>
            <person name="Gujja S."/>
            <person name="Heiman D."/>
            <person name="Howarth C."/>
            <person name="Larson L."/>
            <person name="Lui A."/>
            <person name="MacDonald P.J.P."/>
            <person name="Montmayeur A."/>
            <person name="Murphy C."/>
            <person name="Neiman D."/>
            <person name="Pearson M."/>
            <person name="Priest M."/>
            <person name="Roberts A."/>
            <person name="Saif S."/>
            <person name="Shea T."/>
            <person name="Shenoy N."/>
            <person name="Sisk P."/>
            <person name="Stolte C."/>
            <person name="Sykes S."/>
            <person name="Wortman J."/>
            <person name="Nusbaum C."/>
            <person name="Birren B."/>
        </authorList>
    </citation>
    <scope>NUCLEOTIDE SEQUENCE</scope>
    <source>
        <strain evidence="1">26406</strain>
    </source>
</reference>
<reference evidence="1" key="2">
    <citation type="submission" date="2012-05" db="EMBL/GenBank/DDBJ databases">
        <title>Annotation of the Genome Sequence of Fusarium oxysporum f. sp. melonis 26406.</title>
        <authorList>
            <consortium name="The Broad Institute Genomics Platform"/>
            <person name="Ma L.-J."/>
            <person name="Corby-Kistler H."/>
            <person name="Broz K."/>
            <person name="Gale L.R."/>
            <person name="Jonkers W."/>
            <person name="O'Donnell K."/>
            <person name="Ploetz R."/>
            <person name="Steinberg C."/>
            <person name="Schwartz D.C."/>
            <person name="VanEtten H."/>
            <person name="Zhou S."/>
            <person name="Young S.K."/>
            <person name="Zeng Q."/>
            <person name="Gargeya S."/>
            <person name="Fitzgerald M."/>
            <person name="Abouelleil A."/>
            <person name="Alvarado L."/>
            <person name="Chapman S.B."/>
            <person name="Gainer-Dewar J."/>
            <person name="Goldberg J."/>
            <person name="Griggs A."/>
            <person name="Gujja S."/>
            <person name="Hansen M."/>
            <person name="Howarth C."/>
            <person name="Imamovic A."/>
            <person name="Ireland A."/>
            <person name="Larimer J."/>
            <person name="McCowan C."/>
            <person name="Murphy C."/>
            <person name="Pearson M."/>
            <person name="Poon T.W."/>
            <person name="Priest M."/>
            <person name="Roberts A."/>
            <person name="Saif S."/>
            <person name="Shea T."/>
            <person name="Sykes S."/>
            <person name="Wortman J."/>
            <person name="Nusbaum C."/>
            <person name="Birren B."/>
        </authorList>
    </citation>
    <scope>NUCLEOTIDE SEQUENCE</scope>
    <source>
        <strain evidence="1">26406</strain>
    </source>
</reference>
<organism evidence="1">
    <name type="scientific">Fusarium oxysporum f. sp. melonis 26406</name>
    <dbReference type="NCBI Taxonomy" id="1089452"/>
    <lineage>
        <taxon>Eukaryota</taxon>
        <taxon>Fungi</taxon>
        <taxon>Dikarya</taxon>
        <taxon>Ascomycota</taxon>
        <taxon>Pezizomycotina</taxon>
        <taxon>Sordariomycetes</taxon>
        <taxon>Hypocreomycetidae</taxon>
        <taxon>Hypocreales</taxon>
        <taxon>Nectriaceae</taxon>
        <taxon>Fusarium</taxon>
        <taxon>Fusarium oxysporum species complex</taxon>
    </lineage>
</organism>
<gene>
    <name evidence="1" type="ORF">FOMG_02367</name>
</gene>
<dbReference type="AlphaFoldDB" id="X0BAM1"/>
<proteinExistence type="predicted"/>
<protein>
    <submittedName>
        <fullName evidence="1">Uncharacterized protein</fullName>
    </submittedName>
</protein>
<evidence type="ECO:0000313" key="1">
    <source>
        <dbReference type="EMBL" id="EXK49888.1"/>
    </source>
</evidence>
<name>X0BAM1_FUSOX</name>
<dbReference type="EMBL" id="JH659329">
    <property type="protein sequence ID" value="EXK49888.1"/>
    <property type="molecule type" value="Genomic_DNA"/>
</dbReference>
<sequence length="44" mass="4822">MVHDKNGTPKQYTLGFRPGVSLELLQAKPNHDVGHTLDCAAFTL</sequence>